<dbReference type="Proteomes" id="UP000562464">
    <property type="component" value="Unassembled WGS sequence"/>
</dbReference>
<dbReference type="InterPro" id="IPR032083">
    <property type="entry name" value="DUF4811"/>
</dbReference>
<proteinExistence type="predicted"/>
<evidence type="ECO:0000256" key="1">
    <source>
        <dbReference type="SAM" id="Phobius"/>
    </source>
</evidence>
<feature type="transmembrane region" description="Helical" evidence="1">
    <location>
        <begin position="26"/>
        <end position="46"/>
    </location>
</feature>
<dbReference type="Pfam" id="PF16069">
    <property type="entry name" value="DUF4811"/>
    <property type="match status" value="1"/>
</dbReference>
<keyword evidence="1" id="KW-0472">Membrane</keyword>
<evidence type="ECO:0000313" key="3">
    <source>
        <dbReference type="Proteomes" id="UP000562464"/>
    </source>
</evidence>
<keyword evidence="1" id="KW-0812">Transmembrane</keyword>
<reference evidence="2 3" key="1">
    <citation type="submission" date="2020-08" db="EMBL/GenBank/DDBJ databases">
        <title>Genomic Encyclopedia of Type Strains, Phase IV (KMG-IV): sequencing the most valuable type-strain genomes for metagenomic binning, comparative biology and taxonomic classification.</title>
        <authorList>
            <person name="Goeker M."/>
        </authorList>
    </citation>
    <scope>NUCLEOTIDE SEQUENCE [LARGE SCALE GENOMIC DNA]</scope>
    <source>
        <strain evidence="2 3">DSM 14925</strain>
    </source>
</reference>
<name>A0A841C818_9LACT</name>
<dbReference type="AlphaFoldDB" id="A0A841C818"/>
<keyword evidence="3" id="KW-1185">Reference proteome</keyword>
<protein>
    <recommendedName>
        <fullName evidence="4">DUF4811 domain-containing protein</fullName>
    </recommendedName>
</protein>
<accession>A0A841C818</accession>
<keyword evidence="1" id="KW-1133">Transmembrane helix</keyword>
<evidence type="ECO:0008006" key="4">
    <source>
        <dbReference type="Google" id="ProtNLM"/>
    </source>
</evidence>
<dbReference type="EMBL" id="JACHHV010000009">
    <property type="protein sequence ID" value="MBB5887868.1"/>
    <property type="molecule type" value="Genomic_DNA"/>
</dbReference>
<sequence>MIIILIALFTLLTFFSWMYIKNKSTKIILGIITFLALALSVFGLSIHITNHWGMKEVTATSSKTIYSAGDPKMSFGMLITKKMGNKSILVYKTSANTKDTTLSINLNTKSTSATFLSDNAELINTTSSVKFVDSDKANMVTKITKLEFTNGFTKALFGFGGETGTVMKTVKIAELPKDSWMVLTADQAATLQKKSAGLAAQQKAVAAQLQVAIATAPNPEAKAAIEAKAQEAMSPQAEIAQIKSILGIN</sequence>
<gene>
    <name evidence="2" type="ORF">HNQ37_000747</name>
</gene>
<evidence type="ECO:0000313" key="2">
    <source>
        <dbReference type="EMBL" id="MBB5887868.1"/>
    </source>
</evidence>
<comment type="caution">
    <text evidence="2">The sequence shown here is derived from an EMBL/GenBank/DDBJ whole genome shotgun (WGS) entry which is preliminary data.</text>
</comment>
<organism evidence="2 3">
    <name type="scientific">Lactovum miscens</name>
    <dbReference type="NCBI Taxonomy" id="190387"/>
    <lineage>
        <taxon>Bacteria</taxon>
        <taxon>Bacillati</taxon>
        <taxon>Bacillota</taxon>
        <taxon>Bacilli</taxon>
        <taxon>Lactobacillales</taxon>
        <taxon>Streptococcaceae</taxon>
        <taxon>Lactovum</taxon>
    </lineage>
</organism>
<dbReference type="RefSeq" id="WP_183539420.1">
    <property type="nucleotide sequence ID" value="NZ_JACHHV010000009.1"/>
</dbReference>